<protein>
    <submittedName>
        <fullName evidence="3">DNA-binding transcriptional regulator, XRE-family HTH domain</fullName>
    </submittedName>
</protein>
<dbReference type="CDD" id="cd00093">
    <property type="entry name" value="HTH_XRE"/>
    <property type="match status" value="1"/>
</dbReference>
<dbReference type="RefSeq" id="WP_170139096.1">
    <property type="nucleotide sequence ID" value="NZ_FNGW01000001.1"/>
</dbReference>
<dbReference type="SUPFAM" id="SSF48452">
    <property type="entry name" value="TPR-like"/>
    <property type="match status" value="1"/>
</dbReference>
<dbReference type="InterPro" id="IPR010982">
    <property type="entry name" value="Lambda_DNA-bd_dom_sf"/>
</dbReference>
<evidence type="ECO:0000259" key="2">
    <source>
        <dbReference type="PROSITE" id="PS50943"/>
    </source>
</evidence>
<dbReference type="SUPFAM" id="SSF47413">
    <property type="entry name" value="lambda repressor-like DNA-binding domains"/>
    <property type="match status" value="1"/>
</dbReference>
<dbReference type="SMART" id="SM00530">
    <property type="entry name" value="HTH_XRE"/>
    <property type="match status" value="1"/>
</dbReference>
<feature type="domain" description="HTH cro/C1-type" evidence="2">
    <location>
        <begin position="9"/>
        <end position="63"/>
    </location>
</feature>
<sequence>MELYIGEVINKLRKEKGITQEKLANALGVSVAAVSKWENKSTYPDITMLPLIARFFNTTIDKLLNYEMEISNDKVMELVRECATLFEKDTVENAISRCEKYLREYQNNLFLKFRMGSLYMMSIGSANSEKEAKKILKKAISLLEESSNSEEQEISETSKFILSSLYTMDNQFDKAEEVLLTLPKVNTDRDDMLIGLYINQDKLDKAKEILKTLTYKRVSNIINCLDNYVVISNKEKDNIKAKSILDIKDNIIKAFDLEDIYGASSCIMRLGIYTKEKDIEKTIQYVKKIVESSNKEYDLKNHLLFDELELFKGVHSKEYMLSNIKKIITEDTYDFVKEDQRYIDVLDRLDNMI</sequence>
<evidence type="ECO:0000256" key="1">
    <source>
        <dbReference type="ARBA" id="ARBA00023125"/>
    </source>
</evidence>
<dbReference type="STRING" id="1121325.SAMN04515677_101162"/>
<reference evidence="3 4" key="1">
    <citation type="submission" date="2016-10" db="EMBL/GenBank/DDBJ databases">
        <authorList>
            <person name="de Groot N.N."/>
        </authorList>
    </citation>
    <scope>NUCLEOTIDE SEQUENCE [LARGE SCALE GENOMIC DNA]</scope>
    <source>
        <strain evidence="3 4">DSM 797</strain>
    </source>
</reference>
<dbReference type="GO" id="GO:0003677">
    <property type="term" value="F:DNA binding"/>
    <property type="evidence" value="ECO:0007669"/>
    <property type="project" value="UniProtKB-KW"/>
</dbReference>
<dbReference type="EMBL" id="FNGW01000001">
    <property type="protein sequence ID" value="SDL22078.1"/>
    <property type="molecule type" value="Genomic_DNA"/>
</dbReference>
<dbReference type="Pfam" id="PF01381">
    <property type="entry name" value="HTH_3"/>
    <property type="match status" value="1"/>
</dbReference>
<evidence type="ECO:0000313" key="4">
    <source>
        <dbReference type="Proteomes" id="UP000199068"/>
    </source>
</evidence>
<dbReference type="PANTHER" id="PTHR46558">
    <property type="entry name" value="TRACRIPTIONAL REGULATORY PROTEIN-RELATED-RELATED"/>
    <property type="match status" value="1"/>
</dbReference>
<accession>A0A1G9I9Z9</accession>
<name>A0A1G9I9Z9_9FIRM</name>
<dbReference type="InterPro" id="IPR001387">
    <property type="entry name" value="Cro/C1-type_HTH"/>
</dbReference>
<keyword evidence="4" id="KW-1185">Reference proteome</keyword>
<proteinExistence type="predicted"/>
<dbReference type="Gene3D" id="1.10.260.40">
    <property type="entry name" value="lambda repressor-like DNA-binding domains"/>
    <property type="match status" value="1"/>
</dbReference>
<keyword evidence="1 3" id="KW-0238">DNA-binding</keyword>
<organism evidence="3 4">
    <name type="scientific">Romboutsia lituseburensis DSM 797</name>
    <dbReference type="NCBI Taxonomy" id="1121325"/>
    <lineage>
        <taxon>Bacteria</taxon>
        <taxon>Bacillati</taxon>
        <taxon>Bacillota</taxon>
        <taxon>Clostridia</taxon>
        <taxon>Peptostreptococcales</taxon>
        <taxon>Peptostreptococcaceae</taxon>
        <taxon>Romboutsia</taxon>
    </lineage>
</organism>
<evidence type="ECO:0000313" key="3">
    <source>
        <dbReference type="EMBL" id="SDL22078.1"/>
    </source>
</evidence>
<dbReference type="InterPro" id="IPR011990">
    <property type="entry name" value="TPR-like_helical_dom_sf"/>
</dbReference>
<dbReference type="PANTHER" id="PTHR46558:SF11">
    <property type="entry name" value="HTH-TYPE TRANSCRIPTIONAL REGULATOR XRE"/>
    <property type="match status" value="1"/>
</dbReference>
<gene>
    <name evidence="3" type="ORF">SAMN04515677_101162</name>
</gene>
<dbReference type="AlphaFoldDB" id="A0A1G9I9Z9"/>
<dbReference type="PROSITE" id="PS50943">
    <property type="entry name" value="HTH_CROC1"/>
    <property type="match status" value="1"/>
</dbReference>
<dbReference type="Proteomes" id="UP000199068">
    <property type="component" value="Unassembled WGS sequence"/>
</dbReference>
<dbReference type="Gene3D" id="1.25.40.10">
    <property type="entry name" value="Tetratricopeptide repeat domain"/>
    <property type="match status" value="1"/>
</dbReference>